<dbReference type="EnsemblMetazoa" id="XM_030999589">
    <property type="protein sequence ID" value="XP_030855449"/>
    <property type="gene ID" value="LOC592720"/>
</dbReference>
<feature type="compositionally biased region" description="Polar residues" evidence="6">
    <location>
        <begin position="43"/>
        <end position="55"/>
    </location>
</feature>
<dbReference type="FunCoup" id="A0A7M7PRQ2">
    <property type="interactions" value="32"/>
</dbReference>
<dbReference type="AlphaFoldDB" id="A0A7M7PRQ2"/>
<dbReference type="GO" id="GO:0140616">
    <property type="term" value="F:iodotyrosine deiodinase activity"/>
    <property type="evidence" value="ECO:0007669"/>
    <property type="project" value="UniProtKB-ARBA"/>
</dbReference>
<accession>A0A7M7PRQ2</accession>
<protein>
    <recommendedName>
        <fullName evidence="8">Nitroreductase domain-containing protein</fullName>
    </recommendedName>
</protein>
<keyword evidence="4" id="KW-0288">FMN</keyword>
<dbReference type="KEGG" id="spu:592720"/>
<evidence type="ECO:0000256" key="1">
    <source>
        <dbReference type="ARBA" id="ARBA00001917"/>
    </source>
</evidence>
<dbReference type="InterPro" id="IPR029479">
    <property type="entry name" value="Nitroreductase"/>
</dbReference>
<dbReference type="InterPro" id="IPR000415">
    <property type="entry name" value="Nitroreductase-like"/>
</dbReference>
<dbReference type="InParanoid" id="A0A7M7PRQ2"/>
<dbReference type="CTD" id="389434"/>
<dbReference type="RefSeq" id="XP_030855449.1">
    <property type="nucleotide sequence ID" value="XM_030999589.1"/>
</dbReference>
<dbReference type="GO" id="GO:0005886">
    <property type="term" value="C:plasma membrane"/>
    <property type="evidence" value="ECO:0000318"/>
    <property type="project" value="GO_Central"/>
</dbReference>
<organism evidence="9 10">
    <name type="scientific">Strongylocentrotus purpuratus</name>
    <name type="common">Purple sea urchin</name>
    <dbReference type="NCBI Taxonomy" id="7668"/>
    <lineage>
        <taxon>Eukaryota</taxon>
        <taxon>Metazoa</taxon>
        <taxon>Echinodermata</taxon>
        <taxon>Eleutherozoa</taxon>
        <taxon>Echinozoa</taxon>
        <taxon>Echinoidea</taxon>
        <taxon>Euechinoidea</taxon>
        <taxon>Echinacea</taxon>
        <taxon>Camarodonta</taxon>
        <taxon>Echinidea</taxon>
        <taxon>Strongylocentrotidae</taxon>
        <taxon>Strongylocentrotus</taxon>
    </lineage>
</organism>
<dbReference type="PANTHER" id="PTHR23026">
    <property type="entry name" value="NADPH NITROREDUCTASE"/>
    <property type="match status" value="1"/>
</dbReference>
<dbReference type="SUPFAM" id="SSF55469">
    <property type="entry name" value="FMN-dependent nitroreductase-like"/>
    <property type="match status" value="1"/>
</dbReference>
<dbReference type="GeneID" id="592720"/>
<reference evidence="10" key="1">
    <citation type="submission" date="2015-02" db="EMBL/GenBank/DDBJ databases">
        <title>Genome sequencing for Strongylocentrotus purpuratus.</title>
        <authorList>
            <person name="Murali S."/>
            <person name="Liu Y."/>
            <person name="Vee V."/>
            <person name="English A."/>
            <person name="Wang M."/>
            <person name="Skinner E."/>
            <person name="Han Y."/>
            <person name="Muzny D.M."/>
            <person name="Worley K.C."/>
            <person name="Gibbs R.A."/>
        </authorList>
    </citation>
    <scope>NUCLEOTIDE SEQUENCE</scope>
</reference>
<proteinExistence type="inferred from homology"/>
<evidence type="ECO:0000256" key="3">
    <source>
        <dbReference type="ARBA" id="ARBA00022630"/>
    </source>
</evidence>
<evidence type="ECO:0000259" key="8">
    <source>
        <dbReference type="Pfam" id="PF00881"/>
    </source>
</evidence>
<dbReference type="GO" id="GO:0016491">
    <property type="term" value="F:oxidoreductase activity"/>
    <property type="evidence" value="ECO:0000318"/>
    <property type="project" value="GO_Central"/>
</dbReference>
<evidence type="ECO:0000256" key="4">
    <source>
        <dbReference type="ARBA" id="ARBA00022643"/>
    </source>
</evidence>
<dbReference type="Gene3D" id="3.40.109.10">
    <property type="entry name" value="NADH Oxidase"/>
    <property type="match status" value="1"/>
</dbReference>
<keyword evidence="5" id="KW-0560">Oxidoreductase</keyword>
<feature type="region of interest" description="Disordered" evidence="6">
    <location>
        <begin position="32"/>
        <end position="63"/>
    </location>
</feature>
<dbReference type="OMA" id="GANHQPW"/>
<keyword evidence="7" id="KW-1133">Transmembrane helix</keyword>
<dbReference type="Proteomes" id="UP000007110">
    <property type="component" value="Unassembled WGS sequence"/>
</dbReference>
<evidence type="ECO:0000256" key="7">
    <source>
        <dbReference type="SAM" id="Phobius"/>
    </source>
</evidence>
<comment type="similarity">
    <text evidence="2">Belongs to the nitroreductase family.</text>
</comment>
<dbReference type="Pfam" id="PF00881">
    <property type="entry name" value="Nitroreductase"/>
    <property type="match status" value="1"/>
</dbReference>
<reference evidence="9" key="2">
    <citation type="submission" date="2021-01" db="UniProtKB">
        <authorList>
            <consortium name="EnsemblMetazoa"/>
        </authorList>
    </citation>
    <scope>IDENTIFICATION</scope>
</reference>
<name>A0A7M7PRQ2_STRPU</name>
<evidence type="ECO:0000313" key="9">
    <source>
        <dbReference type="EnsemblMetazoa" id="XP_030855449"/>
    </source>
</evidence>
<dbReference type="FunFam" id="3.40.109.10:FF:000004">
    <property type="entry name" value="Iodotyrosine deiodinase 1"/>
    <property type="match status" value="1"/>
</dbReference>
<keyword evidence="7" id="KW-0812">Transmembrane</keyword>
<dbReference type="CDD" id="cd02144">
    <property type="entry name" value="iodotyrosine_dehalogenase"/>
    <property type="match status" value="1"/>
</dbReference>
<keyword evidence="10" id="KW-1185">Reference proteome</keyword>
<evidence type="ECO:0000256" key="6">
    <source>
        <dbReference type="SAM" id="MobiDB-lite"/>
    </source>
</evidence>
<dbReference type="InterPro" id="IPR050627">
    <property type="entry name" value="Nitroreductase/BluB"/>
</dbReference>
<evidence type="ECO:0000313" key="10">
    <source>
        <dbReference type="Proteomes" id="UP000007110"/>
    </source>
</evidence>
<feature type="domain" description="Nitroreductase" evidence="8">
    <location>
        <begin position="129"/>
        <end position="296"/>
    </location>
</feature>
<dbReference type="GO" id="GO:0006570">
    <property type="term" value="P:tyrosine metabolic process"/>
    <property type="evidence" value="ECO:0000318"/>
    <property type="project" value="GO_Central"/>
</dbReference>
<keyword evidence="7" id="KW-0472">Membrane</keyword>
<sequence>MLDTYAPFVTAYWSQLLAVVVGFVVASFVRPSRDRDGSDSSRTGKNTLRENNNIAQPPLANGDIDRLVDNQTKLESCEPNDAGDTDGNDVDVDWEALASGGQHIPYSLPRYNDDEMTQRSIQFYRDMNQRRSVRLFSTDPVPAEVIDNLIRTAGTGPSGAHTEPWTFVAVKDVHLKEQITEIIEAEEKINYEKRMGQAWLDDLKSVGTSWRKPYLKTAPYLIVVFKQSYGFRADGRRKTHYYHETSAGISVGLLLAAIQNAGLVTLTSTPMNAGPKLRSLLDRPINEKVLLLLPVGFPAKDATVPDFKRKPLEQILIVK</sequence>
<dbReference type="PANTHER" id="PTHR23026:SF90">
    <property type="entry name" value="IODOTYROSINE DEIODINASE 1"/>
    <property type="match status" value="1"/>
</dbReference>
<dbReference type="OrthoDB" id="41362at2759"/>
<evidence type="ECO:0000256" key="5">
    <source>
        <dbReference type="ARBA" id="ARBA00023002"/>
    </source>
</evidence>
<feature type="transmembrane region" description="Helical" evidence="7">
    <location>
        <begin position="12"/>
        <end position="29"/>
    </location>
</feature>
<comment type="cofactor">
    <cofactor evidence="1">
        <name>FMN</name>
        <dbReference type="ChEBI" id="CHEBI:58210"/>
    </cofactor>
</comment>
<evidence type="ECO:0000256" key="2">
    <source>
        <dbReference type="ARBA" id="ARBA00007118"/>
    </source>
</evidence>
<keyword evidence="3" id="KW-0285">Flavoprotein</keyword>